<dbReference type="GO" id="GO:0044781">
    <property type="term" value="P:bacterial-type flagellum organization"/>
    <property type="evidence" value="ECO:0007669"/>
    <property type="project" value="UniProtKB-KW"/>
</dbReference>
<name>A0A645AVH1_9ZZZZ</name>
<feature type="region of interest" description="Disordered" evidence="2">
    <location>
        <begin position="1"/>
        <end position="24"/>
    </location>
</feature>
<sequence length="168" mass="18279">MSDITGVSRNSTVTEKGTKVVDSGDSTDKDLFLKLLVAQMTNQDPFNTQDPTQYVTQLAQFNMLQQTISLNDNMEYLIGMTNGLLVNSAMGSASALIGKNVESYLPTEEGFDTTKTMSGKVESAHIKDGVVYMDVRDSESGELVEVEYGALTKVNSTNTNVEEDNKGE</sequence>
<dbReference type="EMBL" id="VSSQ01016115">
    <property type="protein sequence ID" value="MPM57150.1"/>
    <property type="molecule type" value="Genomic_DNA"/>
</dbReference>
<keyword evidence="1" id="KW-1005">Bacterial flagellum biogenesis</keyword>
<comment type="caution">
    <text evidence="3">The sequence shown here is derived from an EMBL/GenBank/DDBJ whole genome shotgun (WGS) entry which is preliminary data.</text>
</comment>
<gene>
    <name evidence="3" type="ORF">SDC9_103971</name>
</gene>
<evidence type="ECO:0000313" key="3">
    <source>
        <dbReference type="EMBL" id="MPM57150.1"/>
    </source>
</evidence>
<organism evidence="3">
    <name type="scientific">bioreactor metagenome</name>
    <dbReference type="NCBI Taxonomy" id="1076179"/>
    <lineage>
        <taxon>unclassified sequences</taxon>
        <taxon>metagenomes</taxon>
        <taxon>ecological metagenomes</taxon>
    </lineage>
</organism>
<proteinExistence type="predicted"/>
<dbReference type="AlphaFoldDB" id="A0A645AVH1"/>
<evidence type="ECO:0008006" key="4">
    <source>
        <dbReference type="Google" id="ProtNLM"/>
    </source>
</evidence>
<evidence type="ECO:0000256" key="2">
    <source>
        <dbReference type="SAM" id="MobiDB-lite"/>
    </source>
</evidence>
<accession>A0A645AVH1</accession>
<dbReference type="InterPro" id="IPR005648">
    <property type="entry name" value="FlgD"/>
</dbReference>
<feature type="compositionally biased region" description="Polar residues" evidence="2">
    <location>
        <begin position="1"/>
        <end position="15"/>
    </location>
</feature>
<dbReference type="Pfam" id="PF03963">
    <property type="entry name" value="FlgD"/>
    <property type="match status" value="1"/>
</dbReference>
<protein>
    <recommendedName>
        <fullName evidence="4">Basal-body rod modification protein FlgD</fullName>
    </recommendedName>
</protein>
<reference evidence="3" key="1">
    <citation type="submission" date="2019-08" db="EMBL/GenBank/DDBJ databases">
        <authorList>
            <person name="Kucharzyk K."/>
            <person name="Murdoch R.W."/>
            <person name="Higgins S."/>
            <person name="Loffler F."/>
        </authorList>
    </citation>
    <scope>NUCLEOTIDE SEQUENCE</scope>
</reference>
<evidence type="ECO:0000256" key="1">
    <source>
        <dbReference type="ARBA" id="ARBA00022795"/>
    </source>
</evidence>